<reference evidence="4 5" key="1">
    <citation type="submission" date="2022-05" db="EMBL/GenBank/DDBJ databases">
        <authorList>
            <consortium name="Genoscope - CEA"/>
            <person name="William W."/>
        </authorList>
    </citation>
    <scope>NUCLEOTIDE SEQUENCE [LARGE SCALE GENOMIC DNA]</scope>
</reference>
<dbReference type="EMBL" id="CALNXK010000002">
    <property type="protein sequence ID" value="CAH3033811.1"/>
    <property type="molecule type" value="Genomic_DNA"/>
</dbReference>
<dbReference type="PANTHER" id="PTHR19269">
    <property type="entry name" value="TROPOMYOSIN"/>
    <property type="match status" value="1"/>
</dbReference>
<keyword evidence="5" id="KW-1185">Reference proteome</keyword>
<evidence type="ECO:0000256" key="3">
    <source>
        <dbReference type="SAM" id="MobiDB-lite"/>
    </source>
</evidence>
<sequence length="241" mass="28265">MDVLKIKAKETICDIERAETKRKNLLRYLRLAKERADLADEERDSLKEKIKNKKEELENLNKETAEKDGDRVAKEEEAEESEKARKALEAKELEVGDGLVMLEIKCRDTKKIADEKEEKLAEAKVRHSSMKAELSELLARLNEAESKIVKLSEETDSDTIRVINLEIKHRRYAQREEYFEDKVETIEQQIRNLEFEAGRNEAEAKLLVVQRDRLKSQLNSWRKQVAHLTSELEDYKADLRR</sequence>
<evidence type="ECO:0000256" key="2">
    <source>
        <dbReference type="ARBA" id="ARBA00023054"/>
    </source>
</evidence>
<name>A0ABN8MVF9_9CNID</name>
<protein>
    <recommendedName>
        <fullName evidence="6">Tropomyosin</fullName>
    </recommendedName>
</protein>
<dbReference type="Pfam" id="PF00261">
    <property type="entry name" value="Tropomyosin"/>
    <property type="match status" value="1"/>
</dbReference>
<comment type="caution">
    <text evidence="4">The sequence shown here is derived from an EMBL/GenBank/DDBJ whole genome shotgun (WGS) entry which is preliminary data.</text>
</comment>
<organism evidence="4 5">
    <name type="scientific">Porites lobata</name>
    <dbReference type="NCBI Taxonomy" id="104759"/>
    <lineage>
        <taxon>Eukaryota</taxon>
        <taxon>Metazoa</taxon>
        <taxon>Cnidaria</taxon>
        <taxon>Anthozoa</taxon>
        <taxon>Hexacorallia</taxon>
        <taxon>Scleractinia</taxon>
        <taxon>Fungiina</taxon>
        <taxon>Poritidae</taxon>
        <taxon>Porites</taxon>
    </lineage>
</organism>
<evidence type="ECO:0000313" key="5">
    <source>
        <dbReference type="Proteomes" id="UP001159405"/>
    </source>
</evidence>
<proteinExistence type="inferred from homology"/>
<evidence type="ECO:0000313" key="4">
    <source>
        <dbReference type="EMBL" id="CAH3033811.1"/>
    </source>
</evidence>
<dbReference type="SUPFAM" id="SSF57997">
    <property type="entry name" value="Tropomyosin"/>
    <property type="match status" value="1"/>
</dbReference>
<evidence type="ECO:0000256" key="1">
    <source>
        <dbReference type="ARBA" id="ARBA00009036"/>
    </source>
</evidence>
<keyword evidence="2" id="KW-0175">Coiled coil</keyword>
<evidence type="ECO:0008006" key="6">
    <source>
        <dbReference type="Google" id="ProtNLM"/>
    </source>
</evidence>
<accession>A0ABN8MVF9</accession>
<dbReference type="InterPro" id="IPR000533">
    <property type="entry name" value="Tropomyosin"/>
</dbReference>
<feature type="region of interest" description="Disordered" evidence="3">
    <location>
        <begin position="38"/>
        <end position="85"/>
    </location>
</feature>
<dbReference type="Gene3D" id="1.20.5.170">
    <property type="match status" value="1"/>
</dbReference>
<comment type="similarity">
    <text evidence="1">Belongs to the tropomyosin family.</text>
</comment>
<dbReference type="Proteomes" id="UP001159405">
    <property type="component" value="Unassembled WGS sequence"/>
</dbReference>
<gene>
    <name evidence="4" type="ORF">PLOB_00016093</name>
</gene>